<dbReference type="EC" id="7.4.2.9" evidence="8"/>
<reference evidence="12" key="1">
    <citation type="submission" date="2021-01" db="EMBL/GenBank/DDBJ databases">
        <title>Genome public.</title>
        <authorList>
            <person name="Liu C."/>
            <person name="Sun Q."/>
        </authorList>
    </citation>
    <scope>NUCLEOTIDE SEQUENCE [LARGE SCALE GENOMIC DNA]</scope>
    <source>
        <strain evidence="12">CGMCC 1.18722</strain>
    </source>
</reference>
<dbReference type="GO" id="GO:0005524">
    <property type="term" value="F:ATP binding"/>
    <property type="evidence" value="ECO:0007669"/>
    <property type="project" value="UniProtKB-KW"/>
</dbReference>
<dbReference type="InterPro" id="IPR003593">
    <property type="entry name" value="AAA+_ATPase"/>
</dbReference>
<evidence type="ECO:0000256" key="9">
    <source>
        <dbReference type="ARBA" id="ARBA00047356"/>
    </source>
</evidence>
<evidence type="ECO:0000256" key="3">
    <source>
        <dbReference type="ARBA" id="ARBA00022448"/>
    </source>
</evidence>
<feature type="domain" description="ABC transporter" evidence="10">
    <location>
        <begin position="290"/>
        <end position="531"/>
    </location>
</feature>
<dbReference type="SMART" id="SM00382">
    <property type="entry name" value="AAA"/>
    <property type="match status" value="2"/>
</dbReference>
<dbReference type="InterPro" id="IPR013563">
    <property type="entry name" value="Oligopep_ABC_C"/>
</dbReference>
<evidence type="ECO:0000256" key="5">
    <source>
        <dbReference type="ARBA" id="ARBA00022741"/>
    </source>
</evidence>
<evidence type="ECO:0000256" key="1">
    <source>
        <dbReference type="ARBA" id="ARBA00004417"/>
    </source>
</evidence>
<comment type="similarity">
    <text evidence="2">Belongs to the ABC transporter superfamily.</text>
</comment>
<dbReference type="SUPFAM" id="SSF52540">
    <property type="entry name" value="P-loop containing nucleoside triphosphate hydrolases"/>
    <property type="match status" value="2"/>
</dbReference>
<keyword evidence="4" id="KW-1003">Cell membrane</keyword>
<dbReference type="InterPro" id="IPR003439">
    <property type="entry name" value="ABC_transporter-like_ATP-bd"/>
</dbReference>
<dbReference type="PROSITE" id="PS00211">
    <property type="entry name" value="ABC_TRANSPORTER_1"/>
    <property type="match status" value="2"/>
</dbReference>
<evidence type="ECO:0000256" key="8">
    <source>
        <dbReference type="ARBA" id="ARBA00038852"/>
    </source>
</evidence>
<comment type="caution">
    <text evidence="11">The sequence shown here is derived from an EMBL/GenBank/DDBJ whole genome shotgun (WGS) entry which is preliminary data.</text>
</comment>
<keyword evidence="3" id="KW-0813">Transport</keyword>
<keyword evidence="6 11" id="KW-0067">ATP-binding</keyword>
<evidence type="ECO:0000256" key="6">
    <source>
        <dbReference type="ARBA" id="ARBA00022840"/>
    </source>
</evidence>
<sequence length="539" mass="60946">MKNSELLVRADRLRVDFKTRDGLAEAVRDLSFRIYRGQTVAMVGESGSGKSISARTIMKLLPGNALVSPDSRIELLGEDITGFDEARMRTIRGKRIGMIFQEPMTSLNPLYTVGQQIGEMLLEHNRGMSRQQVRARVLELLTEMQLPEPEKRIDQYPHQMSGGQRQRVMIAMAIANNPDLLIADEPTTALDVTVQAEILNLLRRLQQKHNIGVMLITHDLTIVRQYADWVYVMQHGQVVENNATEALFTAPQHAYSRHLLNSEPSGRAPALAADAPEILRGRDIRVRFQTQAASLWRRRPAQYFEAVKGLELGLRRGETLGLVGESGSGKTTLGHALLRLIDSQGEIHYDGQPLHDKDRQAMRPLRRKMQIVFQDPFSSLNPRMTVRQIIQEGMLINGIGKDAKDREQKAILALQESGLAPFALERFPHEFSGGQRQRIAIAKAIAMEPDFILLDEPTSALDLSVQNQIIKLLRQLQQKHNLSYLFISHDLRVVRALCHRVMVMRHGDLVEVGDTEQVLTQPREEYTRRLIRAAFEVAA</sequence>
<dbReference type="PANTHER" id="PTHR43297">
    <property type="entry name" value="OLIGOPEPTIDE TRANSPORT ATP-BINDING PROTEIN APPD"/>
    <property type="match status" value="1"/>
</dbReference>
<comment type="catalytic activity">
    <reaction evidence="9">
        <text>a dipeptide(out) + ATP + H2O = a dipeptide(in) + ADP + phosphate + H(+)</text>
        <dbReference type="Rhea" id="RHEA:23120"/>
        <dbReference type="ChEBI" id="CHEBI:15377"/>
        <dbReference type="ChEBI" id="CHEBI:15378"/>
        <dbReference type="ChEBI" id="CHEBI:30616"/>
        <dbReference type="ChEBI" id="CHEBI:43474"/>
        <dbReference type="ChEBI" id="CHEBI:90799"/>
        <dbReference type="ChEBI" id="CHEBI:456216"/>
        <dbReference type="EC" id="7.4.2.9"/>
    </reaction>
</comment>
<gene>
    <name evidence="11" type="ORF">JKV55_01085</name>
</gene>
<evidence type="ECO:0000256" key="7">
    <source>
        <dbReference type="ARBA" id="ARBA00023136"/>
    </source>
</evidence>
<keyword evidence="5" id="KW-0547">Nucleotide-binding</keyword>
<proteinExistence type="inferred from homology"/>
<keyword evidence="12" id="KW-1185">Reference proteome</keyword>
<dbReference type="Proteomes" id="UP000638570">
    <property type="component" value="Unassembled WGS sequence"/>
</dbReference>
<keyword evidence="7" id="KW-0472">Membrane</keyword>
<dbReference type="PANTHER" id="PTHR43297:SF2">
    <property type="entry name" value="DIPEPTIDE TRANSPORT ATP-BINDING PROTEIN DPPD"/>
    <property type="match status" value="1"/>
</dbReference>
<dbReference type="Pfam" id="PF00005">
    <property type="entry name" value="ABC_tran"/>
    <property type="match status" value="2"/>
</dbReference>
<dbReference type="InterPro" id="IPR050388">
    <property type="entry name" value="ABC_Ni/Peptide_Import"/>
</dbReference>
<dbReference type="InterPro" id="IPR017871">
    <property type="entry name" value="ABC_transporter-like_CS"/>
</dbReference>
<dbReference type="PROSITE" id="PS50893">
    <property type="entry name" value="ABC_TRANSPORTER_2"/>
    <property type="match status" value="2"/>
</dbReference>
<evidence type="ECO:0000256" key="2">
    <source>
        <dbReference type="ARBA" id="ARBA00005417"/>
    </source>
</evidence>
<evidence type="ECO:0000256" key="4">
    <source>
        <dbReference type="ARBA" id="ARBA00022475"/>
    </source>
</evidence>
<evidence type="ECO:0000313" key="11">
    <source>
        <dbReference type="EMBL" id="MBL1375925.1"/>
    </source>
</evidence>
<name>A0ABS1QM31_9GAMM</name>
<dbReference type="RefSeq" id="WP_202081898.1">
    <property type="nucleotide sequence ID" value="NZ_JAERTZ010000002.1"/>
</dbReference>
<dbReference type="Gene3D" id="3.40.50.300">
    <property type="entry name" value="P-loop containing nucleotide triphosphate hydrolases"/>
    <property type="match status" value="2"/>
</dbReference>
<dbReference type="NCBIfam" id="NF007739">
    <property type="entry name" value="PRK10419.1"/>
    <property type="match status" value="2"/>
</dbReference>
<evidence type="ECO:0000259" key="10">
    <source>
        <dbReference type="PROSITE" id="PS50893"/>
    </source>
</evidence>
<dbReference type="InterPro" id="IPR027417">
    <property type="entry name" value="P-loop_NTPase"/>
</dbReference>
<comment type="subcellular location">
    <subcellularLocation>
        <location evidence="1">Cell inner membrane</location>
        <topology evidence="1">Peripheral membrane protein</topology>
    </subcellularLocation>
</comment>
<feature type="domain" description="ABC transporter" evidence="10">
    <location>
        <begin position="8"/>
        <end position="260"/>
    </location>
</feature>
<dbReference type="NCBIfam" id="NF008453">
    <property type="entry name" value="PRK11308.1"/>
    <property type="match status" value="2"/>
</dbReference>
<dbReference type="Pfam" id="PF08352">
    <property type="entry name" value="oligo_HPY"/>
    <property type="match status" value="2"/>
</dbReference>
<dbReference type="EMBL" id="JAERTZ010000002">
    <property type="protein sequence ID" value="MBL1375925.1"/>
    <property type="molecule type" value="Genomic_DNA"/>
</dbReference>
<organism evidence="11 12">
    <name type="scientific">Zobellella iuensis</name>
    <dbReference type="NCBI Taxonomy" id="2803811"/>
    <lineage>
        <taxon>Bacteria</taxon>
        <taxon>Pseudomonadati</taxon>
        <taxon>Pseudomonadota</taxon>
        <taxon>Gammaproteobacteria</taxon>
        <taxon>Aeromonadales</taxon>
        <taxon>Aeromonadaceae</taxon>
        <taxon>Zobellella</taxon>
    </lineage>
</organism>
<evidence type="ECO:0000313" key="12">
    <source>
        <dbReference type="Proteomes" id="UP000638570"/>
    </source>
</evidence>
<protein>
    <recommendedName>
        <fullName evidence="8">ABC-type dipeptide transporter</fullName>
        <ecNumber evidence="8">7.4.2.9</ecNumber>
    </recommendedName>
</protein>
<accession>A0ABS1QM31</accession>
<dbReference type="CDD" id="cd03257">
    <property type="entry name" value="ABC_NikE_OppD_transporters"/>
    <property type="match status" value="2"/>
</dbReference>